<feature type="region of interest" description="Disordered" evidence="1">
    <location>
        <begin position="47"/>
        <end position="85"/>
    </location>
</feature>
<dbReference type="AlphaFoldDB" id="A0A4T0FGY9"/>
<accession>A0A4T0FGY9</accession>
<evidence type="ECO:0000313" key="2">
    <source>
        <dbReference type="EMBL" id="TIA87441.1"/>
    </source>
</evidence>
<keyword evidence="3" id="KW-1185">Reference proteome</keyword>
<name>A0A4T0FGY9_9BASI</name>
<organism evidence="2 3">
    <name type="scientific">Wallemia hederae</name>
    <dbReference type="NCBI Taxonomy" id="1540922"/>
    <lineage>
        <taxon>Eukaryota</taxon>
        <taxon>Fungi</taxon>
        <taxon>Dikarya</taxon>
        <taxon>Basidiomycota</taxon>
        <taxon>Wallemiomycotina</taxon>
        <taxon>Wallemiomycetes</taxon>
        <taxon>Wallemiales</taxon>
        <taxon>Wallemiaceae</taxon>
        <taxon>Wallemia</taxon>
    </lineage>
</organism>
<protein>
    <submittedName>
        <fullName evidence="2">Uncharacterized protein</fullName>
    </submittedName>
</protein>
<dbReference type="Proteomes" id="UP000310189">
    <property type="component" value="Unassembled WGS sequence"/>
</dbReference>
<comment type="caution">
    <text evidence="2">The sequence shown here is derived from an EMBL/GenBank/DDBJ whole genome shotgun (WGS) entry which is preliminary data.</text>
</comment>
<evidence type="ECO:0000313" key="3">
    <source>
        <dbReference type="Proteomes" id="UP000310189"/>
    </source>
</evidence>
<proteinExistence type="predicted"/>
<reference evidence="2 3" key="1">
    <citation type="submission" date="2019-03" db="EMBL/GenBank/DDBJ databases">
        <title>Sequencing 23 genomes of Wallemia ichthyophaga.</title>
        <authorList>
            <person name="Gostincar C."/>
        </authorList>
    </citation>
    <scope>NUCLEOTIDE SEQUENCE [LARGE SCALE GENOMIC DNA]</scope>
    <source>
        <strain evidence="2 3">EXF-5753</strain>
    </source>
</reference>
<gene>
    <name evidence="2" type="ORF">E3P99_03158</name>
</gene>
<dbReference type="EMBL" id="SPNW01000055">
    <property type="protein sequence ID" value="TIA87441.1"/>
    <property type="molecule type" value="Genomic_DNA"/>
</dbReference>
<feature type="compositionally biased region" description="Basic residues" evidence="1">
    <location>
        <begin position="47"/>
        <end position="56"/>
    </location>
</feature>
<sequence>MIKIPLNLNISDKYTDEEIIRRFKPRINIESNSDINSIISVNGRVSKVGKRRRKNVNKTPSKPTKPDSSDSSSLSPPPGLPTHSSLIKNDTIAKYWEEYASEQSLDKIYLSQHIIPLYKTFFGKVSLENATNRRIHMIYRHDAIVLLVEPTSSTLNVARIIDFDSIQAIKIRESKGKEPMFAFKLKHDSVLAVYLKQFNFHSNTDWITLFPDSRHSLFLPDYESKMVFNLKFLAKKSRLSLDKLSDEDVVKMYQSCIE</sequence>
<evidence type="ECO:0000256" key="1">
    <source>
        <dbReference type="SAM" id="MobiDB-lite"/>
    </source>
</evidence>
<dbReference type="OrthoDB" id="10464056at2759"/>